<accession>A0ACC1QQT4</accession>
<organism evidence="1 2">
    <name type="scientific">Lecanicillium saksenae</name>
    <dbReference type="NCBI Taxonomy" id="468837"/>
    <lineage>
        <taxon>Eukaryota</taxon>
        <taxon>Fungi</taxon>
        <taxon>Dikarya</taxon>
        <taxon>Ascomycota</taxon>
        <taxon>Pezizomycotina</taxon>
        <taxon>Sordariomycetes</taxon>
        <taxon>Hypocreomycetidae</taxon>
        <taxon>Hypocreales</taxon>
        <taxon>Cordycipitaceae</taxon>
        <taxon>Lecanicillium</taxon>
    </lineage>
</organism>
<proteinExistence type="predicted"/>
<sequence>MSTQGYVTQSGATYGPARISHRQPGSSEYVYDESAGEGTCAYVIDTGIDVNHPEFEGRATWLAKYGPGPNYDECGHGTHVAGIIGSKTYGVAKKTQLYSVKVLYYSEQRRNCVGDNSDIIKGINAVAADAATRSCPNGVVVNMSLGGGYTKALNDAVDALANRGIFVAVASGNENQDARNVSPASASKACCVGGTDANDRRYVNSNYGANVDVAAPGVNVLSTYPNGRTASLTGTSMATPHVAGLAAYLGAKDGVSGPGVCGTIQNLATANAIVDQIRGTKNLIAFNGNPRG</sequence>
<comment type="caution">
    <text evidence="1">The sequence shown here is derived from an EMBL/GenBank/DDBJ whole genome shotgun (WGS) entry which is preliminary data.</text>
</comment>
<gene>
    <name evidence="1" type="ORF">NLG97_g6033</name>
</gene>
<evidence type="ECO:0000313" key="1">
    <source>
        <dbReference type="EMBL" id="KAJ3489274.1"/>
    </source>
</evidence>
<dbReference type="Proteomes" id="UP001148737">
    <property type="component" value="Unassembled WGS sequence"/>
</dbReference>
<name>A0ACC1QQT4_9HYPO</name>
<protein>
    <submittedName>
        <fullName evidence="1">Uncharacterized protein</fullName>
    </submittedName>
</protein>
<evidence type="ECO:0000313" key="2">
    <source>
        <dbReference type="Proteomes" id="UP001148737"/>
    </source>
</evidence>
<dbReference type="EMBL" id="JANAKD010000746">
    <property type="protein sequence ID" value="KAJ3489274.1"/>
    <property type="molecule type" value="Genomic_DNA"/>
</dbReference>
<keyword evidence="2" id="KW-1185">Reference proteome</keyword>
<reference evidence="1" key="1">
    <citation type="submission" date="2022-07" db="EMBL/GenBank/DDBJ databases">
        <title>Genome Sequence of Lecanicillium saksenae.</title>
        <authorList>
            <person name="Buettner E."/>
        </authorList>
    </citation>
    <scope>NUCLEOTIDE SEQUENCE</scope>
    <source>
        <strain evidence="1">VT-O1</strain>
    </source>
</reference>